<dbReference type="PANTHER" id="PTHR33170:SF8">
    <property type="entry name" value="OS07G0485366 PROTEIN"/>
    <property type="match status" value="1"/>
</dbReference>
<evidence type="ECO:0000313" key="3">
    <source>
        <dbReference type="Proteomes" id="UP000823388"/>
    </source>
</evidence>
<reference evidence="2" key="1">
    <citation type="submission" date="2020-05" db="EMBL/GenBank/DDBJ databases">
        <title>WGS assembly of Panicum virgatum.</title>
        <authorList>
            <person name="Lovell J.T."/>
            <person name="Jenkins J."/>
            <person name="Shu S."/>
            <person name="Juenger T.E."/>
            <person name="Schmutz J."/>
        </authorList>
    </citation>
    <scope>NUCLEOTIDE SEQUENCE</scope>
    <source>
        <strain evidence="2">AP13</strain>
    </source>
</reference>
<evidence type="ECO:0000256" key="1">
    <source>
        <dbReference type="SAM" id="MobiDB-lite"/>
    </source>
</evidence>
<name>A0A8T0PFC4_PANVG</name>
<protein>
    <submittedName>
        <fullName evidence="2">Uncharacterized protein</fullName>
    </submittedName>
</protein>
<evidence type="ECO:0000313" key="2">
    <source>
        <dbReference type="EMBL" id="KAG2560821.1"/>
    </source>
</evidence>
<comment type="caution">
    <text evidence="2">The sequence shown here is derived from an EMBL/GenBank/DDBJ whole genome shotgun (WGS) entry which is preliminary data.</text>
</comment>
<dbReference type="PANTHER" id="PTHR33170">
    <property type="entry name" value="DUF4283 DOMAIN-CONTAINING PROTEIN-RELATED"/>
    <property type="match status" value="1"/>
</dbReference>
<dbReference type="EMBL" id="CM029051">
    <property type="protein sequence ID" value="KAG2560821.1"/>
    <property type="molecule type" value="Genomic_DNA"/>
</dbReference>
<gene>
    <name evidence="2" type="ORF">PVAP13_8KG348415</name>
</gene>
<accession>A0A8T0PFC4</accession>
<feature type="compositionally biased region" description="Basic and acidic residues" evidence="1">
    <location>
        <begin position="177"/>
        <end position="190"/>
    </location>
</feature>
<dbReference type="Proteomes" id="UP000823388">
    <property type="component" value="Chromosome 8K"/>
</dbReference>
<keyword evidence="3" id="KW-1185">Reference proteome</keyword>
<organism evidence="2 3">
    <name type="scientific">Panicum virgatum</name>
    <name type="common">Blackwell switchgrass</name>
    <dbReference type="NCBI Taxonomy" id="38727"/>
    <lineage>
        <taxon>Eukaryota</taxon>
        <taxon>Viridiplantae</taxon>
        <taxon>Streptophyta</taxon>
        <taxon>Embryophyta</taxon>
        <taxon>Tracheophyta</taxon>
        <taxon>Spermatophyta</taxon>
        <taxon>Magnoliopsida</taxon>
        <taxon>Liliopsida</taxon>
        <taxon>Poales</taxon>
        <taxon>Poaceae</taxon>
        <taxon>PACMAD clade</taxon>
        <taxon>Panicoideae</taxon>
        <taxon>Panicodae</taxon>
        <taxon>Paniceae</taxon>
        <taxon>Panicinae</taxon>
        <taxon>Panicum</taxon>
        <taxon>Panicum sect. Hiantes</taxon>
    </lineage>
</organism>
<feature type="region of interest" description="Disordered" evidence="1">
    <location>
        <begin position="171"/>
        <end position="190"/>
    </location>
</feature>
<proteinExistence type="predicted"/>
<feature type="compositionally biased region" description="Basic and acidic residues" evidence="1">
    <location>
        <begin position="71"/>
        <end position="80"/>
    </location>
</feature>
<feature type="region of interest" description="Disordered" evidence="1">
    <location>
        <begin position="49"/>
        <end position="99"/>
    </location>
</feature>
<sequence length="190" mass="20839">MLTYRKKGVIRVKVGMLDKRQLPHTTDLVFGTQGYHVTFTQEDELFLPATLPPENDDPMDFDNFGDGNGSAEDKDRDASAKKLKSASQPASSLHQTNIVGSGPAPMQCMIAVTPMGNHRMCPPRKPVVFDGITKLSKIAVTVPKGGFRPGHGNIFVEQPAEVVNTQWRSYVSSSGSRDPDEICETPRKLL</sequence>
<feature type="compositionally biased region" description="Polar residues" evidence="1">
    <location>
        <begin position="85"/>
        <end position="99"/>
    </location>
</feature>
<dbReference type="AlphaFoldDB" id="A0A8T0PFC4"/>